<organism evidence="10 11">
    <name type="scientific">Lichtheimia corymbifera JMRC:FSU:9682</name>
    <dbReference type="NCBI Taxonomy" id="1263082"/>
    <lineage>
        <taxon>Eukaryota</taxon>
        <taxon>Fungi</taxon>
        <taxon>Fungi incertae sedis</taxon>
        <taxon>Mucoromycota</taxon>
        <taxon>Mucoromycotina</taxon>
        <taxon>Mucoromycetes</taxon>
        <taxon>Mucorales</taxon>
        <taxon>Lichtheimiaceae</taxon>
        <taxon>Lichtheimia</taxon>
    </lineage>
</organism>
<dbReference type="PANTHER" id="PTHR45994:SF1">
    <property type="entry name" value="FI21225P1"/>
    <property type="match status" value="1"/>
</dbReference>
<dbReference type="Gene3D" id="1.25.10.10">
    <property type="entry name" value="Leucine-rich Repeat Variant"/>
    <property type="match status" value="2"/>
</dbReference>
<evidence type="ECO:0000313" key="10">
    <source>
        <dbReference type="EMBL" id="CDH59490.1"/>
    </source>
</evidence>
<feature type="domain" description="UNC-45/Cro1/She4 central" evidence="9">
    <location>
        <begin position="145"/>
        <end position="296"/>
    </location>
</feature>
<evidence type="ECO:0000256" key="8">
    <source>
        <dbReference type="SAM" id="MobiDB-lite"/>
    </source>
</evidence>
<dbReference type="Proteomes" id="UP000027586">
    <property type="component" value="Unassembled WGS sequence"/>
</dbReference>
<keyword evidence="11" id="KW-1185">Reference proteome</keyword>
<evidence type="ECO:0000259" key="9">
    <source>
        <dbReference type="Pfam" id="PF11701"/>
    </source>
</evidence>
<reference evidence="10" key="1">
    <citation type="submission" date="2013-08" db="EMBL/GenBank/DDBJ databases">
        <title>Gene expansion shapes genome architecture in the human pathogen Lichtheimia corymbifera: an evolutionary genomics analysis in the ancient terrestrial Mucorales (Mucoromycotina).</title>
        <authorList>
            <person name="Schwartze V.U."/>
            <person name="Winter S."/>
            <person name="Shelest E."/>
            <person name="Marcet-Houben M."/>
            <person name="Horn F."/>
            <person name="Wehner S."/>
            <person name="Hoffmann K."/>
            <person name="Riege K."/>
            <person name="Sammeth M."/>
            <person name="Nowrousian M."/>
            <person name="Valiante V."/>
            <person name="Linde J."/>
            <person name="Jacobsen I.D."/>
            <person name="Marz M."/>
            <person name="Brakhage A.A."/>
            <person name="Gabaldon T."/>
            <person name="Bocker S."/>
            <person name="Voigt K."/>
        </authorList>
    </citation>
    <scope>NUCLEOTIDE SEQUENCE [LARGE SCALE GENOMIC DNA]</scope>
    <source>
        <strain evidence="10">FSU 9682</strain>
    </source>
</reference>
<feature type="region of interest" description="Disordered" evidence="8">
    <location>
        <begin position="69"/>
        <end position="104"/>
    </location>
</feature>
<dbReference type="SUPFAM" id="SSF48452">
    <property type="entry name" value="TPR-like"/>
    <property type="match status" value="1"/>
</dbReference>
<dbReference type="EMBL" id="CBTN010000071">
    <property type="protein sequence ID" value="CDH59490.1"/>
    <property type="molecule type" value="Genomic_DNA"/>
</dbReference>
<evidence type="ECO:0000256" key="7">
    <source>
        <dbReference type="PROSITE-ProRule" id="PRU00339"/>
    </source>
</evidence>
<feature type="compositionally biased region" description="Polar residues" evidence="8">
    <location>
        <begin position="85"/>
        <end position="97"/>
    </location>
</feature>
<evidence type="ECO:0000256" key="1">
    <source>
        <dbReference type="ARBA" id="ARBA00004556"/>
    </source>
</evidence>
<dbReference type="Pfam" id="PF11701">
    <property type="entry name" value="UNC45-central"/>
    <property type="match status" value="1"/>
</dbReference>
<proteinExistence type="predicted"/>
<comment type="caution">
    <text evidence="10">The sequence shown here is derived from an EMBL/GenBank/DDBJ whole genome shotgun (WGS) entry which is preliminary data.</text>
</comment>
<evidence type="ECO:0000256" key="6">
    <source>
        <dbReference type="ARBA" id="ARBA00023186"/>
    </source>
</evidence>
<dbReference type="InterPro" id="IPR024660">
    <property type="entry name" value="UCS_central_dom"/>
</dbReference>
<dbReference type="PANTHER" id="PTHR45994">
    <property type="entry name" value="FI21225P1"/>
    <property type="match status" value="1"/>
</dbReference>
<dbReference type="GO" id="GO:0051879">
    <property type="term" value="F:Hsp90 protein binding"/>
    <property type="evidence" value="ECO:0007669"/>
    <property type="project" value="TreeGrafter"/>
</dbReference>
<evidence type="ECO:0000256" key="2">
    <source>
        <dbReference type="ARBA" id="ARBA00022473"/>
    </source>
</evidence>
<keyword evidence="2" id="KW-0217">Developmental protein</keyword>
<sequence>MGVNINNVNPSLTRIQKSQLTEQLEELGRELSTHSKNDIKVSQLLLKRAKVHEQLNNLDQARADLQTAIQRDPSNQQAKDDIQRLYTTNTTTPSSESKATKDDDPLATRFQQYLRQVSASDNVDWIKSFVKSSDFVDVLAACGGGRPDNQVSAYARSTAYMILTKLFNPSPDMQTNYPLQLIISTCAACFSQCIDTGKNAEKLLAYRTLHAIFETSMTIGAAILSQEGVVEEMMDVIDFEIVSVQTAMVEVLAIASADKTCHKLLVKHASQWLAFTATRGKDERLKALAGTTLSKLQTHQRYQDKNLQTNSGDQQEDTSLQDAMNKMNLGSSDLTDAMLVTIKNFKTQDTTMLLNAVEGLAYASLQADVKETVANDPVLLKSLVTIAINTTGDTTTTNHPLLYGIGTILRNVTMYKPVLDEQQKQMKRLRDLANARNKGGNAKGAEEEEDPRESDTAVEIRVRAAVESGAALALFVLAKAGSSSSNLRMVASQTYLNLVTPQATRGKLLQQGVAKGLMMLIETGKDDQEQQLVAAQAIARLAITADPRLAFGAQASLDLVRPFLRLCKADQALRQFEGLMALTNLASVDDAVRFRIYSEDGMTVFEGLQLASNELVQRAATEMVCNMTFCDPVFESYSKSPNRLRLLMVFSDHEDAATRRAASGALAILANSKDACERMAKVDKAYERLTRLVAPEEPADIQHRGVEIIRLMIQHLGKDAAQGFASEHAHIKLTDIVKKSNVNVVRSAAMEVLKMFVENGVQLK</sequence>
<keyword evidence="3" id="KW-0963">Cytoplasm</keyword>
<feature type="region of interest" description="Disordered" evidence="8">
    <location>
        <begin position="435"/>
        <end position="456"/>
    </location>
</feature>
<dbReference type="VEuPathDB" id="FungiDB:LCOR_10302.1"/>
<evidence type="ECO:0000256" key="4">
    <source>
        <dbReference type="ARBA" id="ARBA00022541"/>
    </source>
</evidence>
<keyword evidence="7" id="KW-0802">TPR repeat</keyword>
<protein>
    <submittedName>
        <fullName evidence="10">Actin cytoskeleton organization protein</fullName>
    </submittedName>
</protein>
<accession>A0A068SC19</accession>
<dbReference type="GO" id="GO:0048471">
    <property type="term" value="C:perinuclear region of cytoplasm"/>
    <property type="evidence" value="ECO:0007669"/>
    <property type="project" value="UniProtKB-SubCell"/>
</dbReference>
<feature type="repeat" description="TPR" evidence="7">
    <location>
        <begin position="42"/>
        <end position="75"/>
    </location>
</feature>
<dbReference type="SMART" id="SM00028">
    <property type="entry name" value="TPR"/>
    <property type="match status" value="1"/>
</dbReference>
<evidence type="ECO:0000256" key="3">
    <source>
        <dbReference type="ARBA" id="ARBA00022490"/>
    </source>
</evidence>
<keyword evidence="4" id="KW-0517">Myogenesis</keyword>
<dbReference type="InterPro" id="IPR016024">
    <property type="entry name" value="ARM-type_fold"/>
</dbReference>
<dbReference type="InterPro" id="IPR019734">
    <property type="entry name" value="TPR_rpt"/>
</dbReference>
<keyword evidence="6" id="KW-0143">Chaperone</keyword>
<evidence type="ECO:0000256" key="5">
    <source>
        <dbReference type="ARBA" id="ARBA00022782"/>
    </source>
</evidence>
<comment type="subcellular location">
    <subcellularLocation>
        <location evidence="1">Cytoplasm</location>
        <location evidence="1">Perinuclear region</location>
    </subcellularLocation>
</comment>
<evidence type="ECO:0000313" key="11">
    <source>
        <dbReference type="Proteomes" id="UP000027586"/>
    </source>
</evidence>
<dbReference type="OrthoDB" id="199930at2759"/>
<dbReference type="InterPro" id="IPR011989">
    <property type="entry name" value="ARM-like"/>
</dbReference>
<keyword evidence="5" id="KW-0221">Differentiation</keyword>
<dbReference type="PROSITE" id="PS50005">
    <property type="entry name" value="TPR"/>
    <property type="match status" value="1"/>
</dbReference>
<dbReference type="SUPFAM" id="SSF48371">
    <property type="entry name" value="ARM repeat"/>
    <property type="match status" value="1"/>
</dbReference>
<dbReference type="InterPro" id="IPR011990">
    <property type="entry name" value="TPR-like_helical_dom_sf"/>
</dbReference>
<dbReference type="STRING" id="1263082.A0A068SC19"/>
<gene>
    <name evidence="10" type="ORF">LCOR_10302.1</name>
</gene>
<name>A0A068SC19_9FUNG</name>
<dbReference type="GO" id="GO:0030154">
    <property type="term" value="P:cell differentiation"/>
    <property type="evidence" value="ECO:0007669"/>
    <property type="project" value="UniProtKB-KW"/>
</dbReference>
<dbReference type="AlphaFoldDB" id="A0A068SC19"/>